<dbReference type="EMBL" id="MSIE01000103">
    <property type="protein sequence ID" value="OLF07667.1"/>
    <property type="molecule type" value="Genomic_DNA"/>
</dbReference>
<comment type="caution">
    <text evidence="4">The sequence shown here is derived from an EMBL/GenBank/DDBJ whole genome shotgun (WGS) entry which is preliminary data.</text>
</comment>
<dbReference type="STRING" id="1912961.BU204_35395"/>
<evidence type="ECO:0000256" key="1">
    <source>
        <dbReference type="ARBA" id="ARBA00023125"/>
    </source>
</evidence>
<evidence type="ECO:0000313" key="5">
    <source>
        <dbReference type="Proteomes" id="UP000185596"/>
    </source>
</evidence>
<dbReference type="GO" id="GO:0003700">
    <property type="term" value="F:DNA-binding transcription factor activity"/>
    <property type="evidence" value="ECO:0007669"/>
    <property type="project" value="TreeGrafter"/>
</dbReference>
<keyword evidence="5" id="KW-1185">Reference proteome</keyword>
<dbReference type="SUPFAM" id="SSF46689">
    <property type="entry name" value="Homeodomain-like"/>
    <property type="match status" value="1"/>
</dbReference>
<feature type="DNA-binding region" description="H-T-H motif" evidence="2">
    <location>
        <begin position="33"/>
        <end position="52"/>
    </location>
</feature>
<keyword evidence="1 2" id="KW-0238">DNA-binding</keyword>
<dbReference type="InterPro" id="IPR001647">
    <property type="entry name" value="HTH_TetR"/>
</dbReference>
<dbReference type="InterPro" id="IPR009057">
    <property type="entry name" value="Homeodomain-like_sf"/>
</dbReference>
<feature type="domain" description="HTH tetR-type" evidence="3">
    <location>
        <begin position="10"/>
        <end position="70"/>
    </location>
</feature>
<reference evidence="4 5" key="1">
    <citation type="submission" date="2016-12" db="EMBL/GenBank/DDBJ databases">
        <title>The draft genome sequence of Actinophytocola sp. 11-183.</title>
        <authorList>
            <person name="Wang W."/>
            <person name="Yuan L."/>
        </authorList>
    </citation>
    <scope>NUCLEOTIDE SEQUENCE [LARGE SCALE GENOMIC DNA]</scope>
    <source>
        <strain evidence="4 5">11-183</strain>
    </source>
</reference>
<dbReference type="PANTHER" id="PTHR30055:SF200">
    <property type="entry name" value="HTH-TYPE TRANSCRIPTIONAL REPRESSOR BDCR"/>
    <property type="match status" value="1"/>
</dbReference>
<dbReference type="SUPFAM" id="SSF48498">
    <property type="entry name" value="Tetracyclin repressor-like, C-terminal domain"/>
    <property type="match status" value="1"/>
</dbReference>
<evidence type="ECO:0000313" key="4">
    <source>
        <dbReference type="EMBL" id="OLF07667.1"/>
    </source>
</evidence>
<dbReference type="GO" id="GO:0000976">
    <property type="term" value="F:transcription cis-regulatory region binding"/>
    <property type="evidence" value="ECO:0007669"/>
    <property type="project" value="TreeGrafter"/>
</dbReference>
<dbReference type="Pfam" id="PF00440">
    <property type="entry name" value="TetR_N"/>
    <property type="match status" value="1"/>
</dbReference>
<sequence>MVRNARGQVSEARSRLLTTATRLFYAEGLHAVGIDRIVAEAKVTRATLYRHFPSKDELVVAYLQAVAQADREGVDTALAAGLPAADTLRAIASSIAEGIRSARFRGCAFLNAVAEYPDAAHPVHQAVLAHRAWFLRTVTDLLADVGDAPPELAGRHFVLLRDGAMSSGCLADPAEVCDTFLQGVEGILRFRLDSVSA</sequence>
<dbReference type="OrthoDB" id="4214267at2"/>
<protein>
    <submittedName>
        <fullName evidence="4">TetR family transcriptional regulator</fullName>
    </submittedName>
</protein>
<dbReference type="InterPro" id="IPR036271">
    <property type="entry name" value="Tet_transcr_reg_TetR-rel_C_sf"/>
</dbReference>
<dbReference type="PANTHER" id="PTHR30055">
    <property type="entry name" value="HTH-TYPE TRANSCRIPTIONAL REGULATOR RUTR"/>
    <property type="match status" value="1"/>
</dbReference>
<name>A0A1Q8BZZ6_9PSEU</name>
<dbReference type="AlphaFoldDB" id="A0A1Q8BZZ6"/>
<evidence type="ECO:0000259" key="3">
    <source>
        <dbReference type="PROSITE" id="PS50977"/>
    </source>
</evidence>
<dbReference type="PROSITE" id="PS50977">
    <property type="entry name" value="HTH_TETR_2"/>
    <property type="match status" value="1"/>
</dbReference>
<dbReference type="Proteomes" id="UP000185596">
    <property type="component" value="Unassembled WGS sequence"/>
</dbReference>
<dbReference type="RefSeq" id="WP_075130179.1">
    <property type="nucleotide sequence ID" value="NZ_MSIE01000103.1"/>
</dbReference>
<evidence type="ECO:0000256" key="2">
    <source>
        <dbReference type="PROSITE-ProRule" id="PRU00335"/>
    </source>
</evidence>
<gene>
    <name evidence="4" type="ORF">BU204_35395</name>
</gene>
<proteinExistence type="predicted"/>
<dbReference type="Gene3D" id="1.10.357.10">
    <property type="entry name" value="Tetracycline Repressor, domain 2"/>
    <property type="match status" value="1"/>
</dbReference>
<organism evidence="4 5">
    <name type="scientific">Actinophytocola xanthii</name>
    <dbReference type="NCBI Taxonomy" id="1912961"/>
    <lineage>
        <taxon>Bacteria</taxon>
        <taxon>Bacillati</taxon>
        <taxon>Actinomycetota</taxon>
        <taxon>Actinomycetes</taxon>
        <taxon>Pseudonocardiales</taxon>
        <taxon>Pseudonocardiaceae</taxon>
    </lineage>
</organism>
<dbReference type="InterPro" id="IPR050109">
    <property type="entry name" value="HTH-type_TetR-like_transc_reg"/>
</dbReference>
<accession>A0A1Q8BZZ6</accession>
<dbReference type="PRINTS" id="PR00455">
    <property type="entry name" value="HTHTETR"/>
</dbReference>